<comment type="similarity">
    <text evidence="1 6">Belongs to the NusB family.</text>
</comment>
<name>A0A1M4VIN2_9CLOT</name>
<dbReference type="GO" id="GO:0031564">
    <property type="term" value="P:transcription antitermination"/>
    <property type="evidence" value="ECO:0007669"/>
    <property type="project" value="UniProtKB-KW"/>
</dbReference>
<evidence type="ECO:0000256" key="4">
    <source>
        <dbReference type="ARBA" id="ARBA00023015"/>
    </source>
</evidence>
<dbReference type="AlphaFoldDB" id="A0A1M4VIN2"/>
<dbReference type="OrthoDB" id="9811381at2"/>
<gene>
    <name evidence="6" type="primary">nusB</name>
    <name evidence="8" type="ORF">SAMN02745158_01249</name>
</gene>
<keyword evidence="4 6" id="KW-0805">Transcription regulation</keyword>
<dbReference type="SUPFAM" id="SSF48013">
    <property type="entry name" value="NusB-like"/>
    <property type="match status" value="1"/>
</dbReference>
<dbReference type="GO" id="GO:0003723">
    <property type="term" value="F:RNA binding"/>
    <property type="evidence" value="ECO:0007669"/>
    <property type="project" value="UniProtKB-UniRule"/>
</dbReference>
<evidence type="ECO:0000256" key="5">
    <source>
        <dbReference type="ARBA" id="ARBA00023163"/>
    </source>
</evidence>
<evidence type="ECO:0000256" key="2">
    <source>
        <dbReference type="ARBA" id="ARBA00022814"/>
    </source>
</evidence>
<dbReference type="Proteomes" id="UP000184245">
    <property type="component" value="Unassembled WGS sequence"/>
</dbReference>
<dbReference type="RefSeq" id="WP_072849998.1">
    <property type="nucleotide sequence ID" value="NZ_FQVI01000004.1"/>
</dbReference>
<dbReference type="GO" id="GO:0006353">
    <property type="term" value="P:DNA-templated transcription termination"/>
    <property type="evidence" value="ECO:0007669"/>
    <property type="project" value="UniProtKB-UniRule"/>
</dbReference>
<evidence type="ECO:0000256" key="1">
    <source>
        <dbReference type="ARBA" id="ARBA00005952"/>
    </source>
</evidence>
<organism evidence="8 9">
    <name type="scientific">Lactonifactor longoviformis DSM 17459</name>
    <dbReference type="NCBI Taxonomy" id="1122155"/>
    <lineage>
        <taxon>Bacteria</taxon>
        <taxon>Bacillati</taxon>
        <taxon>Bacillota</taxon>
        <taxon>Clostridia</taxon>
        <taxon>Eubacteriales</taxon>
        <taxon>Clostridiaceae</taxon>
        <taxon>Lactonifactor</taxon>
    </lineage>
</organism>
<dbReference type="GO" id="GO:0005829">
    <property type="term" value="C:cytosol"/>
    <property type="evidence" value="ECO:0007669"/>
    <property type="project" value="TreeGrafter"/>
</dbReference>
<evidence type="ECO:0000256" key="6">
    <source>
        <dbReference type="HAMAP-Rule" id="MF_00073"/>
    </source>
</evidence>
<comment type="function">
    <text evidence="6">Involved in transcription antitermination. Required for transcription of ribosomal RNA (rRNA) genes. Binds specifically to the boxA antiterminator sequence of the ribosomal RNA (rrn) operons.</text>
</comment>
<dbReference type="HAMAP" id="MF_00073">
    <property type="entry name" value="NusB"/>
    <property type="match status" value="1"/>
</dbReference>
<keyword evidence="3 6" id="KW-0694">RNA-binding</keyword>
<dbReference type="STRING" id="1122155.SAMN02745158_01249"/>
<dbReference type="NCBIfam" id="TIGR01951">
    <property type="entry name" value="nusB"/>
    <property type="match status" value="1"/>
</dbReference>
<evidence type="ECO:0000313" key="8">
    <source>
        <dbReference type="EMBL" id="SHE68838.1"/>
    </source>
</evidence>
<accession>A0A1M4VIN2</accession>
<evidence type="ECO:0000313" key="9">
    <source>
        <dbReference type="Proteomes" id="UP000184245"/>
    </source>
</evidence>
<evidence type="ECO:0000256" key="3">
    <source>
        <dbReference type="ARBA" id="ARBA00022884"/>
    </source>
</evidence>
<dbReference type="InterPro" id="IPR011605">
    <property type="entry name" value="NusB_fam"/>
</dbReference>
<evidence type="ECO:0000259" key="7">
    <source>
        <dbReference type="Pfam" id="PF01029"/>
    </source>
</evidence>
<dbReference type="Gene3D" id="1.10.940.10">
    <property type="entry name" value="NusB-like"/>
    <property type="match status" value="1"/>
</dbReference>
<protein>
    <recommendedName>
        <fullName evidence="6">Transcription antitermination protein NusB</fullName>
    </recommendedName>
    <alternativeName>
        <fullName evidence="6">Antitermination factor NusB</fullName>
    </alternativeName>
</protein>
<keyword evidence="5 6" id="KW-0804">Transcription</keyword>
<dbReference type="InterPro" id="IPR035926">
    <property type="entry name" value="NusB-like_sf"/>
</dbReference>
<proteinExistence type="inferred from homology"/>
<dbReference type="PANTHER" id="PTHR11078">
    <property type="entry name" value="N UTILIZATION SUBSTANCE PROTEIN B-RELATED"/>
    <property type="match status" value="1"/>
</dbReference>
<dbReference type="InterPro" id="IPR006027">
    <property type="entry name" value="NusB_RsmB_TIM44"/>
</dbReference>
<keyword evidence="2 6" id="KW-0889">Transcription antitermination</keyword>
<dbReference type="PANTHER" id="PTHR11078:SF3">
    <property type="entry name" value="ANTITERMINATION NUSB DOMAIN-CONTAINING PROTEIN"/>
    <property type="match status" value="1"/>
</dbReference>
<reference evidence="8 9" key="1">
    <citation type="submission" date="2016-11" db="EMBL/GenBank/DDBJ databases">
        <authorList>
            <person name="Jaros S."/>
            <person name="Januszkiewicz K."/>
            <person name="Wedrychowicz H."/>
        </authorList>
    </citation>
    <scope>NUCLEOTIDE SEQUENCE [LARGE SCALE GENOMIC DNA]</scope>
    <source>
        <strain evidence="8 9">DSM 17459</strain>
    </source>
</reference>
<dbReference type="EMBL" id="FQVI01000004">
    <property type="protein sequence ID" value="SHE68838.1"/>
    <property type="molecule type" value="Genomic_DNA"/>
</dbReference>
<keyword evidence="9" id="KW-1185">Reference proteome</keyword>
<sequence length="135" mass="15640">MGRRELRENIFKLLFVSEFNTPEEMPEQISLYFEQLGELSQKDQMYMEEKYKKVRNVLDEIDSLINEAAKGWKTSRMGKVDLTILRLAVYEMNYDPDVPVKVAINEAIEIGKRFGQDESAAFINGILGNIAKEKE</sequence>
<dbReference type="Pfam" id="PF01029">
    <property type="entry name" value="NusB"/>
    <property type="match status" value="1"/>
</dbReference>
<feature type="domain" description="NusB/RsmB/TIM44" evidence="7">
    <location>
        <begin position="5"/>
        <end position="132"/>
    </location>
</feature>